<keyword evidence="1" id="KW-0119">Carbohydrate metabolism</keyword>
<feature type="chain" id="PRO_5046235644" evidence="2">
    <location>
        <begin position="31"/>
        <end position="341"/>
    </location>
</feature>
<feature type="signal peptide" evidence="2">
    <location>
        <begin position="1"/>
        <end position="30"/>
    </location>
</feature>
<name>A0ABU2CSZ7_9MICO</name>
<dbReference type="Proteomes" id="UP001183585">
    <property type="component" value="Unassembled WGS sequence"/>
</dbReference>
<dbReference type="InterPro" id="IPR050312">
    <property type="entry name" value="IolE/XylAMocC-like"/>
</dbReference>
<evidence type="ECO:0000259" key="3">
    <source>
        <dbReference type="Pfam" id="PF01261"/>
    </source>
</evidence>
<keyword evidence="5" id="KW-1185">Reference proteome</keyword>
<proteinExistence type="predicted"/>
<dbReference type="EMBL" id="JAVDYE010000001">
    <property type="protein sequence ID" value="MDR7384272.1"/>
    <property type="molecule type" value="Genomic_DNA"/>
</dbReference>
<dbReference type="GO" id="GO:0016853">
    <property type="term" value="F:isomerase activity"/>
    <property type="evidence" value="ECO:0007669"/>
    <property type="project" value="UniProtKB-KW"/>
</dbReference>
<keyword evidence="2" id="KW-0732">Signal</keyword>
<dbReference type="Gene3D" id="3.20.20.150">
    <property type="entry name" value="Divalent-metal-dependent TIM barrel enzymes"/>
    <property type="match status" value="1"/>
</dbReference>
<keyword evidence="4" id="KW-0413">Isomerase</keyword>
<evidence type="ECO:0000256" key="1">
    <source>
        <dbReference type="ARBA" id="ARBA00023277"/>
    </source>
</evidence>
<evidence type="ECO:0000256" key="2">
    <source>
        <dbReference type="SAM" id="SignalP"/>
    </source>
</evidence>
<gene>
    <name evidence="4" type="ORF">J2S48_003787</name>
</gene>
<protein>
    <submittedName>
        <fullName evidence="4">Sugar phosphate isomerase/epimerase</fullName>
    </submittedName>
</protein>
<dbReference type="PANTHER" id="PTHR12110">
    <property type="entry name" value="HYDROXYPYRUVATE ISOMERASE"/>
    <property type="match status" value="1"/>
</dbReference>
<dbReference type="Pfam" id="PF01261">
    <property type="entry name" value="AP_endonuc_2"/>
    <property type="match status" value="1"/>
</dbReference>
<dbReference type="RefSeq" id="WP_274995884.1">
    <property type="nucleotide sequence ID" value="NZ_JAJQQP010000011.1"/>
</dbReference>
<dbReference type="InterPro" id="IPR036237">
    <property type="entry name" value="Xyl_isomerase-like_sf"/>
</dbReference>
<organism evidence="4 5">
    <name type="scientific">Promicromonospora iranensis</name>
    <dbReference type="NCBI Taxonomy" id="1105144"/>
    <lineage>
        <taxon>Bacteria</taxon>
        <taxon>Bacillati</taxon>
        <taxon>Actinomycetota</taxon>
        <taxon>Actinomycetes</taxon>
        <taxon>Micrococcales</taxon>
        <taxon>Promicromonosporaceae</taxon>
        <taxon>Promicromonospora</taxon>
    </lineage>
</organism>
<comment type="caution">
    <text evidence="4">The sequence shown here is derived from an EMBL/GenBank/DDBJ whole genome shotgun (WGS) entry which is preliminary data.</text>
</comment>
<dbReference type="InterPro" id="IPR013022">
    <property type="entry name" value="Xyl_isomerase-like_TIM-brl"/>
</dbReference>
<evidence type="ECO:0000313" key="4">
    <source>
        <dbReference type="EMBL" id="MDR7384272.1"/>
    </source>
</evidence>
<dbReference type="PANTHER" id="PTHR12110:SF41">
    <property type="entry name" value="INOSOSE DEHYDRATASE"/>
    <property type="match status" value="1"/>
</dbReference>
<reference evidence="4 5" key="1">
    <citation type="submission" date="2023-07" db="EMBL/GenBank/DDBJ databases">
        <title>Sequencing the genomes of 1000 actinobacteria strains.</title>
        <authorList>
            <person name="Klenk H.-P."/>
        </authorList>
    </citation>
    <scope>NUCLEOTIDE SEQUENCE [LARGE SCALE GENOMIC DNA]</scope>
    <source>
        <strain evidence="4 5">DSM 45554</strain>
    </source>
</reference>
<feature type="domain" description="Xylose isomerase-like TIM barrel" evidence="3">
    <location>
        <begin position="88"/>
        <end position="299"/>
    </location>
</feature>
<dbReference type="InterPro" id="IPR006311">
    <property type="entry name" value="TAT_signal"/>
</dbReference>
<evidence type="ECO:0000313" key="5">
    <source>
        <dbReference type="Proteomes" id="UP001183585"/>
    </source>
</evidence>
<sequence length="341" mass="36657">MESRTDVNRRNFLRLAGGTVAVGAATLAGAGLAGSAAASTLAPPAATGAATGAATASRGRVLVPAGHIGIQLYSIRDKVSSLGFRTVFERLADMGYAEIEFAGYTQGQVGPITPEEIRQLLDDNGLRAVGSHRGIGDFANNMERELDIAEILGTEHVGTAQAPTNNRTVAGYLAAAEQFNGFGEAASARGLKFYQHNHDGEFSFATDNPDVRLYDVFYENTDPAKVYLEMDVYWAFVGKHRYPGFEPVDYVKRNPHRYPLLHLKDGDANPANTGGYDIVEFGAGDLPYTEFLSALAGSGRRHGIWEQDNAASVAAPGFPVDSFGNAERSYDEIRSLRAERC</sequence>
<accession>A0ABU2CSZ7</accession>
<dbReference type="SUPFAM" id="SSF51658">
    <property type="entry name" value="Xylose isomerase-like"/>
    <property type="match status" value="1"/>
</dbReference>
<dbReference type="PROSITE" id="PS51318">
    <property type="entry name" value="TAT"/>
    <property type="match status" value="1"/>
</dbReference>